<keyword evidence="1" id="KW-0812">Transmembrane</keyword>
<dbReference type="InterPro" id="IPR053220">
    <property type="entry name" value="Nematode_rcpt-like_serp_H"/>
</dbReference>
<evidence type="ECO:0000313" key="2">
    <source>
        <dbReference type="EMBL" id="CAP39805.2"/>
    </source>
</evidence>
<dbReference type="GeneID" id="8578499"/>
<dbReference type="RefSeq" id="XP_045097819.1">
    <property type="nucleotide sequence ID" value="XM_045237528.1"/>
</dbReference>
<feature type="transmembrane region" description="Helical" evidence="1">
    <location>
        <begin position="324"/>
        <end position="349"/>
    </location>
</feature>
<sequence>MLGWGQVMGIPPRFFVYSIQTLVAIFAFAGVGLLENRQNLLHTKWKIDRNWVRILLNIFNYVFACGILIPPYLETFDTQAMAMEVFKVQLFIELQDSFLFQIIPCPVIEFFDSRLFFVTNKPVLVTILMASLMMVLLPQGIFYVSHTWYHLVYAHGSRASPETRKMQFRFLVGSLAQIGIPLVSFLNPVLYIWLSLNTGYYNHVLNNHLAVLMSLHGLLGTICLLLVHKHYRQHLIRMLTRRKAQVNRTTVFNSPPSFELVSEKQTWIISKILNAKSLAVEISRSEYLITSVHIVTSISIPLSMYCTYCVIEVTPKQLKAAKWALLNVHLWTVVLDFVISVLSIPLLFFPAVSGVMLGYGQYIGIPSWFLLYSIQALVSVYASAATGLLENWQNLLMTKWKISRKWIRMLLNVFNYMVACATVIPPYLENFDVQTIALEVLKVVPCPIPEFFDSRLFFVTNNPFFATMLMQLKQLLLCLKEHFTFYTLGIILSLFIVPEFLQKLKKCNSNS</sequence>
<evidence type="ECO:0000256" key="1">
    <source>
        <dbReference type="SAM" id="Phobius"/>
    </source>
</evidence>
<dbReference type="OMA" id="CCSIDIL"/>
<gene>
    <name evidence="2" type="ORF">CBG23179</name>
    <name evidence="2" type="ORF">CBG_23179</name>
</gene>
<keyword evidence="1" id="KW-1133">Transmembrane helix</keyword>
<reference evidence="2 3" key="2">
    <citation type="journal article" date="2011" name="PLoS Genet.">
        <title>Caenorhabditis briggsae recombinant inbred line genotypes reveal inter-strain incompatibility and the evolution of recombination.</title>
        <authorList>
            <person name="Ross J.A."/>
            <person name="Koboldt D.C."/>
            <person name="Staisch J.E."/>
            <person name="Chamberlin H.M."/>
            <person name="Gupta B.P."/>
            <person name="Miller R.D."/>
            <person name="Baird S.E."/>
            <person name="Haag E.S."/>
        </authorList>
    </citation>
    <scope>NUCLEOTIDE SEQUENCE [LARGE SCALE GENOMIC DNA]</scope>
    <source>
        <strain evidence="2 3">AF16</strain>
    </source>
</reference>
<dbReference type="Proteomes" id="UP000008549">
    <property type="component" value="Unassembled WGS sequence"/>
</dbReference>
<feature type="transmembrane region" description="Helical" evidence="1">
    <location>
        <begin position="483"/>
        <end position="501"/>
    </location>
</feature>
<dbReference type="eggNOG" id="ENOG502R37B">
    <property type="taxonomic scope" value="Eukaryota"/>
</dbReference>
<feature type="transmembrane region" description="Helical" evidence="1">
    <location>
        <begin position="170"/>
        <end position="196"/>
    </location>
</feature>
<dbReference type="InParanoid" id="A8Y4I5"/>
<evidence type="ECO:0000313" key="3">
    <source>
        <dbReference type="Proteomes" id="UP000008549"/>
    </source>
</evidence>
<dbReference type="InterPro" id="IPR019422">
    <property type="entry name" value="7TM_GPCR_serpentine_rcpt_Srh"/>
</dbReference>
<feature type="transmembrane region" description="Helical" evidence="1">
    <location>
        <begin position="369"/>
        <end position="389"/>
    </location>
</feature>
<feature type="transmembrane region" description="Helical" evidence="1">
    <location>
        <begin position="123"/>
        <end position="149"/>
    </location>
</feature>
<feature type="transmembrane region" description="Helical" evidence="1">
    <location>
        <begin position="54"/>
        <end position="73"/>
    </location>
</feature>
<accession>A8Y4I5</accession>
<protein>
    <submittedName>
        <fullName evidence="2">Protein CBG23179</fullName>
    </submittedName>
</protein>
<keyword evidence="3" id="KW-1185">Reference proteome</keyword>
<dbReference type="KEGG" id="cbr:CBG_23179"/>
<feature type="transmembrane region" description="Helical" evidence="1">
    <location>
        <begin position="409"/>
        <end position="428"/>
    </location>
</feature>
<reference evidence="2 3" key="1">
    <citation type="journal article" date="2003" name="PLoS Biol.">
        <title>The genome sequence of Caenorhabditis briggsae: a platform for comparative genomics.</title>
        <authorList>
            <person name="Stein L.D."/>
            <person name="Bao Z."/>
            <person name="Blasiar D."/>
            <person name="Blumenthal T."/>
            <person name="Brent M.R."/>
            <person name="Chen N."/>
            <person name="Chinwalla A."/>
            <person name="Clarke L."/>
            <person name="Clee C."/>
            <person name="Coghlan A."/>
            <person name="Coulson A."/>
            <person name="D'Eustachio P."/>
            <person name="Fitch D.H."/>
            <person name="Fulton L.A."/>
            <person name="Fulton R.E."/>
            <person name="Griffiths-Jones S."/>
            <person name="Harris T.W."/>
            <person name="Hillier L.W."/>
            <person name="Kamath R."/>
            <person name="Kuwabara P.E."/>
            <person name="Mardis E.R."/>
            <person name="Marra M.A."/>
            <person name="Miner T.L."/>
            <person name="Minx P."/>
            <person name="Mullikin J.C."/>
            <person name="Plumb R.W."/>
            <person name="Rogers J."/>
            <person name="Schein J.E."/>
            <person name="Sohrmann M."/>
            <person name="Spieth J."/>
            <person name="Stajich J.E."/>
            <person name="Wei C."/>
            <person name="Willey D."/>
            <person name="Wilson R.K."/>
            <person name="Durbin R."/>
            <person name="Waterston R.H."/>
        </authorList>
    </citation>
    <scope>NUCLEOTIDE SEQUENCE [LARGE SCALE GENOMIC DNA]</scope>
    <source>
        <strain evidence="2 3">AF16</strain>
    </source>
</reference>
<proteinExistence type="predicted"/>
<dbReference type="AlphaFoldDB" id="A8Y4I5"/>
<dbReference type="PANTHER" id="PTHR22941:SF134">
    <property type="entry name" value="SERPENTINE RECEPTOR, CLASS H"/>
    <property type="match status" value="1"/>
</dbReference>
<feature type="transmembrane region" description="Helical" evidence="1">
    <location>
        <begin position="208"/>
        <end position="227"/>
    </location>
</feature>
<dbReference type="CTD" id="8578499"/>
<dbReference type="EMBL" id="HE601533">
    <property type="protein sequence ID" value="CAP39805.2"/>
    <property type="molecule type" value="Genomic_DNA"/>
</dbReference>
<feature type="transmembrane region" description="Helical" evidence="1">
    <location>
        <begin position="14"/>
        <end position="34"/>
    </location>
</feature>
<organism evidence="2 3">
    <name type="scientific">Caenorhabditis briggsae</name>
    <dbReference type="NCBI Taxonomy" id="6238"/>
    <lineage>
        <taxon>Eukaryota</taxon>
        <taxon>Metazoa</taxon>
        <taxon>Ecdysozoa</taxon>
        <taxon>Nematoda</taxon>
        <taxon>Chromadorea</taxon>
        <taxon>Rhabditida</taxon>
        <taxon>Rhabditina</taxon>
        <taxon>Rhabditomorpha</taxon>
        <taxon>Rhabditoidea</taxon>
        <taxon>Rhabditidae</taxon>
        <taxon>Peloderinae</taxon>
        <taxon>Caenorhabditis</taxon>
    </lineage>
</organism>
<dbReference type="HOGENOM" id="CLU_533445_0_0_1"/>
<name>A8Y4I5_CAEBR</name>
<dbReference type="Pfam" id="PF10318">
    <property type="entry name" value="7TM_GPCR_Srh"/>
    <property type="match status" value="2"/>
</dbReference>
<keyword evidence="1" id="KW-0472">Membrane</keyword>
<dbReference type="PANTHER" id="PTHR22941">
    <property type="entry name" value="SERPENTINE RECEPTOR"/>
    <property type="match status" value="1"/>
</dbReference>